<proteinExistence type="predicted"/>
<sequence length="102" mass="11211">MPVTSSSAFTFSPRYTTLSLSRGSKNMKVAISLGSDFNAPSVWLLQNRMIKLRLRKEAISSKSTLNSRPLTGSSSNPDKGCRFAFFSTSSNVKSPHDSFFLP</sequence>
<dbReference type="EMBL" id="BGPR01031319">
    <property type="protein sequence ID" value="GBO04320.1"/>
    <property type="molecule type" value="Genomic_DNA"/>
</dbReference>
<accession>A0A4Y2TY10</accession>
<name>A0A4Y2TY10_ARAVE</name>
<evidence type="ECO:0000313" key="1">
    <source>
        <dbReference type="EMBL" id="GBO04320.1"/>
    </source>
</evidence>
<comment type="caution">
    <text evidence="1">The sequence shown here is derived from an EMBL/GenBank/DDBJ whole genome shotgun (WGS) entry which is preliminary data.</text>
</comment>
<keyword evidence="2" id="KW-1185">Reference proteome</keyword>
<evidence type="ECO:0000313" key="2">
    <source>
        <dbReference type="Proteomes" id="UP000499080"/>
    </source>
</evidence>
<protein>
    <submittedName>
        <fullName evidence="1">Uncharacterized protein</fullName>
    </submittedName>
</protein>
<dbReference type="Proteomes" id="UP000499080">
    <property type="component" value="Unassembled WGS sequence"/>
</dbReference>
<reference evidence="1 2" key="1">
    <citation type="journal article" date="2019" name="Sci. Rep.">
        <title>Orb-weaving spider Araneus ventricosus genome elucidates the spidroin gene catalogue.</title>
        <authorList>
            <person name="Kono N."/>
            <person name="Nakamura H."/>
            <person name="Ohtoshi R."/>
            <person name="Moran D.A.P."/>
            <person name="Shinohara A."/>
            <person name="Yoshida Y."/>
            <person name="Fujiwara M."/>
            <person name="Mori M."/>
            <person name="Tomita M."/>
            <person name="Arakawa K."/>
        </authorList>
    </citation>
    <scope>NUCLEOTIDE SEQUENCE [LARGE SCALE GENOMIC DNA]</scope>
</reference>
<gene>
    <name evidence="1" type="ORF">AVEN_264791_1</name>
</gene>
<organism evidence="1 2">
    <name type="scientific">Araneus ventricosus</name>
    <name type="common">Orbweaver spider</name>
    <name type="synonym">Epeira ventricosa</name>
    <dbReference type="NCBI Taxonomy" id="182803"/>
    <lineage>
        <taxon>Eukaryota</taxon>
        <taxon>Metazoa</taxon>
        <taxon>Ecdysozoa</taxon>
        <taxon>Arthropoda</taxon>
        <taxon>Chelicerata</taxon>
        <taxon>Arachnida</taxon>
        <taxon>Araneae</taxon>
        <taxon>Araneomorphae</taxon>
        <taxon>Entelegynae</taxon>
        <taxon>Araneoidea</taxon>
        <taxon>Araneidae</taxon>
        <taxon>Araneus</taxon>
    </lineage>
</organism>
<dbReference type="AlphaFoldDB" id="A0A4Y2TY10"/>